<keyword evidence="4" id="KW-0645">Protease</keyword>
<comment type="similarity">
    <text evidence="1">Belongs to the Mg-chelatase subunits D/I family. ComM subfamily.</text>
</comment>
<evidence type="ECO:0000256" key="1">
    <source>
        <dbReference type="ARBA" id="ARBA00006354"/>
    </source>
</evidence>
<dbReference type="InterPro" id="IPR000523">
    <property type="entry name" value="Mg_chelatse_chII-like_cat_dom"/>
</dbReference>
<feature type="domain" description="AAA+ ATPase" evidence="3">
    <location>
        <begin position="210"/>
        <end position="393"/>
    </location>
</feature>
<keyword evidence="5" id="KW-1185">Reference proteome</keyword>
<dbReference type="AlphaFoldDB" id="A0AAJ0XH20"/>
<evidence type="ECO:0000256" key="2">
    <source>
        <dbReference type="SAM" id="MobiDB-lite"/>
    </source>
</evidence>
<dbReference type="InterPro" id="IPR045006">
    <property type="entry name" value="CHLI-like"/>
</dbReference>
<dbReference type="GO" id="GO:0005524">
    <property type="term" value="F:ATP binding"/>
    <property type="evidence" value="ECO:0007669"/>
    <property type="project" value="InterPro"/>
</dbReference>
<dbReference type="Pfam" id="PF13541">
    <property type="entry name" value="ChlI"/>
    <property type="match status" value="1"/>
</dbReference>
<dbReference type="InterPro" id="IPR004482">
    <property type="entry name" value="Mg_chelat-rel"/>
</dbReference>
<comment type="caution">
    <text evidence="4">The sequence shown here is derived from an EMBL/GenBank/DDBJ whole genome shotgun (WGS) entry which is preliminary data.</text>
</comment>
<dbReference type="Gene3D" id="3.40.50.300">
    <property type="entry name" value="P-loop containing nucleotide triphosphate hydrolases"/>
    <property type="match status" value="1"/>
</dbReference>
<accession>A0AAJ0XH20</accession>
<dbReference type="NCBIfam" id="TIGR00368">
    <property type="entry name" value="YifB family Mg chelatase-like AAA ATPase"/>
    <property type="match status" value="1"/>
</dbReference>
<dbReference type="Pfam" id="PF01078">
    <property type="entry name" value="Mg_chelatase"/>
    <property type="match status" value="1"/>
</dbReference>
<name>A0AAJ0XH20_HALSE</name>
<evidence type="ECO:0000313" key="4">
    <source>
        <dbReference type="EMBL" id="MBK5931606.1"/>
    </source>
</evidence>
<reference evidence="4" key="2">
    <citation type="journal article" date="2020" name="Microorganisms">
        <title>Osmotic Adaptation and Compatible Solute Biosynthesis of Phototrophic Bacteria as Revealed from Genome Analyses.</title>
        <authorList>
            <person name="Imhoff J.F."/>
            <person name="Rahn T."/>
            <person name="Kunzel S."/>
            <person name="Keller A."/>
            <person name="Neulinger S.C."/>
        </authorList>
    </citation>
    <scope>NUCLEOTIDE SEQUENCE</scope>
    <source>
        <strain evidence="4">DSM 4395</strain>
    </source>
</reference>
<protein>
    <submittedName>
        <fullName evidence="4">ATP-dependent protease</fullName>
    </submittedName>
</protein>
<dbReference type="GO" id="GO:0008233">
    <property type="term" value="F:peptidase activity"/>
    <property type="evidence" value="ECO:0007669"/>
    <property type="project" value="UniProtKB-KW"/>
</dbReference>
<dbReference type="PANTHER" id="PTHR32039">
    <property type="entry name" value="MAGNESIUM-CHELATASE SUBUNIT CHLI"/>
    <property type="match status" value="1"/>
</dbReference>
<dbReference type="Proteomes" id="UP001296967">
    <property type="component" value="Unassembled WGS sequence"/>
</dbReference>
<dbReference type="InterPro" id="IPR020568">
    <property type="entry name" value="Ribosomal_Su5_D2-typ_SF"/>
</dbReference>
<dbReference type="PANTHER" id="PTHR32039:SF7">
    <property type="entry name" value="COMPETENCE PROTEIN COMM"/>
    <property type="match status" value="1"/>
</dbReference>
<dbReference type="Gene3D" id="3.30.230.10">
    <property type="match status" value="1"/>
</dbReference>
<dbReference type="InterPro" id="IPR014721">
    <property type="entry name" value="Ribsml_uS5_D2-typ_fold_subgr"/>
</dbReference>
<sequence>MGLSVLYSRARVGIEAPPVTVEVHAGVGLPSLSIVGLPELAVRESKDRVRGALANSQFEFPAGRVTINLAPADLPKEGGRFDLPIALGILGASGQIQSAPLSVHEFLGELALSGELRPIDAVLPAALAARDAGRALVLPRANAAEAALVSGLQILPADRLLDVCEHLNGLTALAVHPLDEPPPAPDNAPDLAEVRGQPQAKRALEIAAAGAHSLLLLGPPGTGKSMLAARLPGILPRLTEAEAVEVAAVHSVSQLAPAIPLHWRQRPFRSPHHTASGIALVGGGANPRPGEISLAHHGVLFLDELPEFDRRVLEVLREPLESGQIHISRAARSAEFPARFQLVGAMNPCPCGYLGDPSGRCRCTQEQVSRYRARLSGPLLDRIDLHVEVPRLPAEQLQTEAHAPAESSATVKQRVAAARSLAEARAGKPNSALEPREIERDCPLGNDGQQLMQRAMQRLALSARAYHRILKVARTIADLDHQERITPLHLGEAIGYRRLDREQAPGGMGGGVG</sequence>
<dbReference type="SUPFAM" id="SSF54211">
    <property type="entry name" value="Ribosomal protein S5 domain 2-like"/>
    <property type="match status" value="1"/>
</dbReference>
<dbReference type="NCBIfam" id="NF007365">
    <property type="entry name" value="PRK09862.1"/>
    <property type="match status" value="1"/>
</dbReference>
<dbReference type="InterPro" id="IPR027417">
    <property type="entry name" value="P-loop_NTPase"/>
</dbReference>
<dbReference type="RefSeq" id="WP_201246439.1">
    <property type="nucleotide sequence ID" value="NZ_NHSF01000067.1"/>
</dbReference>
<dbReference type="EMBL" id="NHSF01000067">
    <property type="protein sequence ID" value="MBK5931606.1"/>
    <property type="molecule type" value="Genomic_DNA"/>
</dbReference>
<dbReference type="Pfam" id="PF13335">
    <property type="entry name" value="Mg_chelatase_C"/>
    <property type="match status" value="1"/>
</dbReference>
<keyword evidence="4" id="KW-0378">Hydrolase</keyword>
<evidence type="ECO:0000259" key="3">
    <source>
        <dbReference type="SMART" id="SM00382"/>
    </source>
</evidence>
<dbReference type="InterPro" id="IPR025158">
    <property type="entry name" value="Mg_chelat-rel_C"/>
</dbReference>
<dbReference type="SMART" id="SM00382">
    <property type="entry name" value="AAA"/>
    <property type="match status" value="1"/>
</dbReference>
<reference evidence="4" key="1">
    <citation type="submission" date="2017-05" db="EMBL/GenBank/DDBJ databases">
        <authorList>
            <person name="Imhoff J.F."/>
            <person name="Rahn T."/>
            <person name="Kuenzel S."/>
            <person name="Neulinger S.C."/>
        </authorList>
    </citation>
    <scope>NUCLEOTIDE SEQUENCE</scope>
    <source>
        <strain evidence="4">DSM 4395</strain>
    </source>
</reference>
<dbReference type="InterPro" id="IPR003593">
    <property type="entry name" value="AAA+_ATPase"/>
</dbReference>
<organism evidence="4 5">
    <name type="scientific">Halochromatium salexigens</name>
    <name type="common">Chromatium salexigens</name>
    <dbReference type="NCBI Taxonomy" id="49447"/>
    <lineage>
        <taxon>Bacteria</taxon>
        <taxon>Pseudomonadati</taxon>
        <taxon>Pseudomonadota</taxon>
        <taxon>Gammaproteobacteria</taxon>
        <taxon>Chromatiales</taxon>
        <taxon>Chromatiaceae</taxon>
        <taxon>Halochromatium</taxon>
    </lineage>
</organism>
<feature type="region of interest" description="Disordered" evidence="2">
    <location>
        <begin position="422"/>
        <end position="446"/>
    </location>
</feature>
<evidence type="ECO:0000313" key="5">
    <source>
        <dbReference type="Proteomes" id="UP001296967"/>
    </source>
</evidence>
<dbReference type="SUPFAM" id="SSF52540">
    <property type="entry name" value="P-loop containing nucleoside triphosphate hydrolases"/>
    <property type="match status" value="1"/>
</dbReference>
<proteinExistence type="inferred from homology"/>
<dbReference type="GO" id="GO:0006508">
    <property type="term" value="P:proteolysis"/>
    <property type="evidence" value="ECO:0007669"/>
    <property type="project" value="UniProtKB-KW"/>
</dbReference>
<gene>
    <name evidence="4" type="ORF">CCR82_14035</name>
</gene>